<feature type="domain" description="tRNA (adenine(58)-N(1))-methyltransferase catalytic subunit TRM61 C-terminal" evidence="6">
    <location>
        <begin position="83"/>
        <end position="248"/>
    </location>
</feature>
<reference evidence="7" key="1">
    <citation type="journal article" date="2014" name="Int. J. Syst. Evol. Microbiol.">
        <title>Complete genome sequence of Corynebacterium casei LMG S-19264T (=DSM 44701T), isolated from a smear-ripened cheese.</title>
        <authorList>
            <consortium name="US DOE Joint Genome Institute (JGI-PGF)"/>
            <person name="Walter F."/>
            <person name="Albersmeier A."/>
            <person name="Kalinowski J."/>
            <person name="Ruckert C."/>
        </authorList>
    </citation>
    <scope>NUCLEOTIDE SEQUENCE</scope>
    <source>
        <strain evidence="7">CGMCC 1.12785</strain>
    </source>
</reference>
<gene>
    <name evidence="7" type="ORF">GCM10011333_09590</name>
</gene>
<keyword evidence="8" id="KW-1185">Reference proteome</keyword>
<accession>A0A8J2XJU2</accession>
<dbReference type="AlphaFoldDB" id="A0A8J2XJU2"/>
<evidence type="ECO:0000313" key="8">
    <source>
        <dbReference type="Proteomes" id="UP000616114"/>
    </source>
</evidence>
<dbReference type="GO" id="GO:0030488">
    <property type="term" value="P:tRNA methylation"/>
    <property type="evidence" value="ECO:0007669"/>
    <property type="project" value="InterPro"/>
</dbReference>
<feature type="region of interest" description="Disordered" evidence="5">
    <location>
        <begin position="279"/>
        <end position="352"/>
    </location>
</feature>
<dbReference type="PANTHER" id="PTHR12133">
    <property type="entry name" value="TRNA (ADENINE(58)-N(1))-METHYLTRANSFERASE"/>
    <property type="match status" value="1"/>
</dbReference>
<evidence type="ECO:0000313" key="7">
    <source>
        <dbReference type="EMBL" id="GGA08725.1"/>
    </source>
</evidence>
<reference evidence="7" key="2">
    <citation type="submission" date="2020-09" db="EMBL/GenBank/DDBJ databases">
        <authorList>
            <person name="Sun Q."/>
            <person name="Zhou Y."/>
        </authorList>
    </citation>
    <scope>NUCLEOTIDE SEQUENCE</scope>
    <source>
        <strain evidence="7">CGMCC 1.12785</strain>
    </source>
</reference>
<keyword evidence="3" id="KW-0949">S-adenosyl-L-methionine</keyword>
<sequence>MTTTTPIGAEDRRGPFRAGDKVQLTDAKGHLHTIVLESGKVFHTHRGALHHDELIGLPEGVVVRNTAGHQYQALRPLLSDFVLSMPRGAAVIYPKDAALIVTMGDIYPGARVVEAGVGSGALTLSLLRAVGEHGSVHSFELREEFAQIAAGNIRDFFGREHPAWRCTLGNLAEELPRAVEAGSVDRIVLDMLAPWECLEAVQHALAPGGVLVVYVATATQLSRTVDALQATGRFTEPRSLETMLRDWHLEGLAVRPEHRMIGHTGFLLFARLLAGDTEPLRRRTRPQGSEPTEEDRQAWTGGEFTEDALGVREATPKKLRRVQREAGRRADIVAARSAEDAGADESEQEAGA</sequence>
<evidence type="ECO:0000256" key="4">
    <source>
        <dbReference type="ARBA" id="ARBA00022694"/>
    </source>
</evidence>
<dbReference type="GO" id="GO:0031515">
    <property type="term" value="C:tRNA (m1A) methyltransferase complex"/>
    <property type="evidence" value="ECO:0007669"/>
    <property type="project" value="InterPro"/>
</dbReference>
<keyword evidence="4" id="KW-0819">tRNA processing</keyword>
<feature type="compositionally biased region" description="Acidic residues" evidence="5">
    <location>
        <begin position="341"/>
        <end position="352"/>
    </location>
</feature>
<protein>
    <submittedName>
        <fullName evidence="7">Transposase</fullName>
    </submittedName>
</protein>
<dbReference type="Pfam" id="PF08704">
    <property type="entry name" value="GCD14"/>
    <property type="match status" value="1"/>
</dbReference>
<dbReference type="GO" id="GO:0160107">
    <property type="term" value="F:tRNA (adenine(58)-N1)-methyltransferase activity"/>
    <property type="evidence" value="ECO:0007669"/>
    <property type="project" value="InterPro"/>
</dbReference>
<organism evidence="7 8">
    <name type="scientific">Sediminivirga luteola</name>
    <dbReference type="NCBI Taxonomy" id="1774748"/>
    <lineage>
        <taxon>Bacteria</taxon>
        <taxon>Bacillati</taxon>
        <taxon>Actinomycetota</taxon>
        <taxon>Actinomycetes</taxon>
        <taxon>Micrococcales</taxon>
        <taxon>Brevibacteriaceae</taxon>
        <taxon>Sediminivirga</taxon>
    </lineage>
</organism>
<evidence type="ECO:0000256" key="1">
    <source>
        <dbReference type="ARBA" id="ARBA00022603"/>
    </source>
</evidence>
<keyword evidence="1" id="KW-0489">Methyltransferase</keyword>
<dbReference type="InterPro" id="IPR049470">
    <property type="entry name" value="TRM61_C"/>
</dbReference>
<evidence type="ECO:0000256" key="5">
    <source>
        <dbReference type="SAM" id="MobiDB-lite"/>
    </source>
</evidence>
<proteinExistence type="predicted"/>
<dbReference type="PANTHER" id="PTHR12133:SF1">
    <property type="entry name" value="TRNA (ADENINE(58)-N(1))-METHYLTRANSFERASE, MITOCHONDRIAL"/>
    <property type="match status" value="1"/>
</dbReference>
<evidence type="ECO:0000256" key="3">
    <source>
        <dbReference type="ARBA" id="ARBA00022691"/>
    </source>
</evidence>
<dbReference type="FunFam" id="3.40.50.150:FF:000019">
    <property type="entry name" value="tRNA (adenine(58)-N(1))-methyltransferase TrmI"/>
    <property type="match status" value="1"/>
</dbReference>
<dbReference type="Pfam" id="PF14801">
    <property type="entry name" value="TrmI-like_N"/>
    <property type="match status" value="1"/>
</dbReference>
<evidence type="ECO:0000256" key="2">
    <source>
        <dbReference type="ARBA" id="ARBA00022679"/>
    </source>
</evidence>
<dbReference type="PROSITE" id="PS51620">
    <property type="entry name" value="SAM_TRM61"/>
    <property type="match status" value="1"/>
</dbReference>
<dbReference type="InterPro" id="IPR029063">
    <property type="entry name" value="SAM-dependent_MTases_sf"/>
</dbReference>
<evidence type="ECO:0000259" key="6">
    <source>
        <dbReference type="Pfam" id="PF08704"/>
    </source>
</evidence>
<comment type="caution">
    <text evidence="7">The sequence shown here is derived from an EMBL/GenBank/DDBJ whole genome shotgun (WGS) entry which is preliminary data.</text>
</comment>
<name>A0A8J2XJU2_9MICO</name>
<dbReference type="CDD" id="cd02440">
    <property type="entry name" value="AdoMet_MTases"/>
    <property type="match status" value="1"/>
</dbReference>
<dbReference type="SUPFAM" id="SSF53335">
    <property type="entry name" value="S-adenosyl-L-methionine-dependent methyltransferases"/>
    <property type="match status" value="1"/>
</dbReference>
<dbReference type="EMBL" id="BMFY01000003">
    <property type="protein sequence ID" value="GGA08725.1"/>
    <property type="molecule type" value="Genomic_DNA"/>
</dbReference>
<keyword evidence="2" id="KW-0808">Transferase</keyword>
<dbReference type="RefSeq" id="WP_188549787.1">
    <property type="nucleotide sequence ID" value="NZ_BMFY01000003.1"/>
</dbReference>
<dbReference type="InterPro" id="IPR014816">
    <property type="entry name" value="tRNA_MeTrfase_Gcd14"/>
</dbReference>
<dbReference type="FunFam" id="3.10.330.20:FF:000003">
    <property type="entry name" value="tRNA (Adenine(58)-N(1))-methyltransferase, mitochondrial isoform X1"/>
    <property type="match status" value="1"/>
</dbReference>
<dbReference type="Proteomes" id="UP000616114">
    <property type="component" value="Unassembled WGS sequence"/>
</dbReference>
<dbReference type="Gene3D" id="3.10.330.20">
    <property type="match status" value="1"/>
</dbReference>
<dbReference type="Gene3D" id="3.40.50.150">
    <property type="entry name" value="Vaccinia Virus protein VP39"/>
    <property type="match status" value="1"/>
</dbReference>
<feature type="compositionally biased region" description="Basic and acidic residues" evidence="5">
    <location>
        <begin position="322"/>
        <end position="331"/>
    </location>
</feature>